<dbReference type="Proteomes" id="UP000724672">
    <property type="component" value="Unassembled WGS sequence"/>
</dbReference>
<dbReference type="AlphaFoldDB" id="A0A942UWJ3"/>
<dbReference type="PANTHER" id="PTHR43415">
    <property type="entry name" value="SPERMIDINE N(1)-ACETYLTRANSFERASE"/>
    <property type="match status" value="1"/>
</dbReference>
<evidence type="ECO:0000259" key="1">
    <source>
        <dbReference type="PROSITE" id="PS51186"/>
    </source>
</evidence>
<dbReference type="GO" id="GO:0016747">
    <property type="term" value="F:acyltransferase activity, transferring groups other than amino-acyl groups"/>
    <property type="evidence" value="ECO:0007669"/>
    <property type="project" value="InterPro"/>
</dbReference>
<dbReference type="PANTHER" id="PTHR43415:SF3">
    <property type="entry name" value="GNAT-FAMILY ACETYLTRANSFERASE"/>
    <property type="match status" value="1"/>
</dbReference>
<dbReference type="RefSeq" id="WP_203366049.1">
    <property type="nucleotide sequence ID" value="NZ_WSFT01000028.1"/>
</dbReference>
<dbReference type="Pfam" id="PF00583">
    <property type="entry name" value="Acetyltransf_1"/>
    <property type="match status" value="1"/>
</dbReference>
<dbReference type="SUPFAM" id="SSF55729">
    <property type="entry name" value="Acyl-CoA N-acyltransferases (Nat)"/>
    <property type="match status" value="1"/>
</dbReference>
<proteinExistence type="predicted"/>
<dbReference type="InterPro" id="IPR016181">
    <property type="entry name" value="Acyl_CoA_acyltransferase"/>
</dbReference>
<evidence type="ECO:0000313" key="3">
    <source>
        <dbReference type="Proteomes" id="UP000724672"/>
    </source>
</evidence>
<evidence type="ECO:0000313" key="2">
    <source>
        <dbReference type="EMBL" id="MBS4538129.1"/>
    </source>
</evidence>
<feature type="domain" description="N-acetyltransferase" evidence="1">
    <location>
        <begin position="13"/>
        <end position="167"/>
    </location>
</feature>
<keyword evidence="3" id="KW-1185">Reference proteome</keyword>
<name>A0A942UWJ3_9FIRM</name>
<reference evidence="2" key="1">
    <citation type="submission" date="2019-12" db="EMBL/GenBank/DDBJ databases">
        <title>Clostridiaceae gen. nov. sp. nov., isolated from sediment in Xinjiang, China.</title>
        <authorList>
            <person name="Zhang R."/>
        </authorList>
    </citation>
    <scope>NUCLEOTIDE SEQUENCE</scope>
    <source>
        <strain evidence="2">D2Q-11</strain>
    </source>
</reference>
<dbReference type="EMBL" id="WSFT01000028">
    <property type="protein sequence ID" value="MBS4538129.1"/>
    <property type="molecule type" value="Genomic_DNA"/>
</dbReference>
<organism evidence="2 3">
    <name type="scientific">Anaeromonas frigoriresistens</name>
    <dbReference type="NCBI Taxonomy" id="2683708"/>
    <lineage>
        <taxon>Bacteria</taxon>
        <taxon>Bacillati</taxon>
        <taxon>Bacillota</taxon>
        <taxon>Tissierellia</taxon>
        <taxon>Tissierellales</taxon>
        <taxon>Thermohalobacteraceae</taxon>
        <taxon>Anaeromonas</taxon>
    </lineage>
</organism>
<sequence length="172" mass="20197">MVTINKLIESDKIIFLKTEVKDVDEIISIESQKENSNFIFSWPKERHIEAINNPNELHVTIRDKERDSIIGYVLLSGIGDTHGSIEFRRIAIKEKGRGYGRESIKLIKRLAFEEEKCHRLWLDVYDDNYKALNLYLSKKFRIEGVLRESRKGQNGYRSMIVMSILETEYEPC</sequence>
<gene>
    <name evidence="2" type="ORF">GOQ27_06625</name>
</gene>
<dbReference type="CDD" id="cd04301">
    <property type="entry name" value="NAT_SF"/>
    <property type="match status" value="1"/>
</dbReference>
<accession>A0A942UWJ3</accession>
<comment type="caution">
    <text evidence="2">The sequence shown here is derived from an EMBL/GenBank/DDBJ whole genome shotgun (WGS) entry which is preliminary data.</text>
</comment>
<protein>
    <submittedName>
        <fullName evidence="2">GNAT family N-acetyltransferase</fullName>
    </submittedName>
</protein>
<dbReference type="InterPro" id="IPR000182">
    <property type="entry name" value="GNAT_dom"/>
</dbReference>
<dbReference type="Gene3D" id="3.40.630.30">
    <property type="match status" value="1"/>
</dbReference>
<dbReference type="PROSITE" id="PS51186">
    <property type="entry name" value="GNAT"/>
    <property type="match status" value="1"/>
</dbReference>